<evidence type="ECO:0000256" key="5">
    <source>
        <dbReference type="ARBA" id="ARBA00023136"/>
    </source>
</evidence>
<keyword evidence="5 6" id="KW-0472">Membrane</keyword>
<protein>
    <submittedName>
        <fullName evidence="7">Cytochrome c oxidase assembly protein</fullName>
    </submittedName>
</protein>
<evidence type="ECO:0000313" key="8">
    <source>
        <dbReference type="Proteomes" id="UP001061862"/>
    </source>
</evidence>
<keyword evidence="8" id="KW-1185">Reference proteome</keyword>
<feature type="transmembrane region" description="Helical" evidence="6">
    <location>
        <begin position="112"/>
        <end position="130"/>
    </location>
</feature>
<keyword evidence="2" id="KW-1003">Cell membrane</keyword>
<keyword evidence="3 6" id="KW-0812">Transmembrane</keyword>
<feature type="transmembrane region" description="Helical" evidence="6">
    <location>
        <begin position="60"/>
        <end position="80"/>
    </location>
</feature>
<evidence type="ECO:0000256" key="4">
    <source>
        <dbReference type="ARBA" id="ARBA00022989"/>
    </source>
</evidence>
<evidence type="ECO:0000256" key="1">
    <source>
        <dbReference type="ARBA" id="ARBA00004651"/>
    </source>
</evidence>
<gene>
    <name evidence="7" type="ORF">N8A98_07425</name>
</gene>
<accession>A0ABY6CJX4</accession>
<feature type="transmembrane region" description="Helical" evidence="6">
    <location>
        <begin position="174"/>
        <end position="196"/>
    </location>
</feature>
<feature type="transmembrane region" description="Helical" evidence="6">
    <location>
        <begin position="31"/>
        <end position="48"/>
    </location>
</feature>
<sequence length="249" mass="26874">MVAGAAFSYSMSYCGSPPVLDTLWTRWNFDPVLIAALVACALLGMALLRGAGDRRQIAFALAWLVAVVLFVSPLCALTIALFSARIVHHGLLMMAMAPLLVLAMPRGWRSPLGLLPALVLSSIMLWLWHVPDFYVATFQHPAIYWAMQVSLLGSACWLWLALLRGPALLSGGAALVSSIQMGLLGALLVFAPQPLYLPHLATTSTFGLTPLEDQQLAGLILWVPANVPLLMLALWRLLESLGGKVTHAQ</sequence>
<name>A0ABY6CJX4_9HYPH</name>
<comment type="subcellular location">
    <subcellularLocation>
        <location evidence="1">Cell membrane</location>
        <topology evidence="1">Multi-pass membrane protein</topology>
    </subcellularLocation>
</comment>
<dbReference type="EMBL" id="CP104965">
    <property type="protein sequence ID" value="UXN72083.1"/>
    <property type="molecule type" value="Genomic_DNA"/>
</dbReference>
<proteinExistence type="predicted"/>
<dbReference type="Proteomes" id="UP001061862">
    <property type="component" value="Chromosome"/>
</dbReference>
<keyword evidence="4 6" id="KW-1133">Transmembrane helix</keyword>
<feature type="transmembrane region" description="Helical" evidence="6">
    <location>
        <begin position="142"/>
        <end position="162"/>
    </location>
</feature>
<dbReference type="Pfam" id="PF09678">
    <property type="entry name" value="Caa3_CtaG"/>
    <property type="match status" value="2"/>
</dbReference>
<reference evidence="7 8" key="1">
    <citation type="submission" date="2022-09" db="EMBL/GenBank/DDBJ databases">
        <title>Interaction between co-microsymbionts with complementary sets of symbiotic genes in legume-rhizobium systems.</title>
        <authorList>
            <person name="Safronova V."/>
            <person name="Sazanova A."/>
            <person name="Afonin A."/>
            <person name="Chirak E."/>
        </authorList>
    </citation>
    <scope>NUCLEOTIDE SEQUENCE [LARGE SCALE GENOMIC DNA]</scope>
    <source>
        <strain evidence="7 8">A18/4-1</strain>
    </source>
</reference>
<evidence type="ECO:0000256" key="3">
    <source>
        <dbReference type="ARBA" id="ARBA00022692"/>
    </source>
</evidence>
<feature type="transmembrane region" description="Helical" evidence="6">
    <location>
        <begin position="216"/>
        <end position="235"/>
    </location>
</feature>
<feature type="transmembrane region" description="Helical" evidence="6">
    <location>
        <begin position="86"/>
        <end position="105"/>
    </location>
</feature>
<evidence type="ECO:0000256" key="6">
    <source>
        <dbReference type="SAM" id="Phobius"/>
    </source>
</evidence>
<organism evidence="7 8">
    <name type="scientific">Devosia neptuniae</name>
    <dbReference type="NCBI Taxonomy" id="191302"/>
    <lineage>
        <taxon>Bacteria</taxon>
        <taxon>Pseudomonadati</taxon>
        <taxon>Pseudomonadota</taxon>
        <taxon>Alphaproteobacteria</taxon>
        <taxon>Hyphomicrobiales</taxon>
        <taxon>Devosiaceae</taxon>
        <taxon>Devosia</taxon>
    </lineage>
</organism>
<dbReference type="InterPro" id="IPR019108">
    <property type="entry name" value="Caa3_assmbl_CtaG-rel"/>
</dbReference>
<evidence type="ECO:0000313" key="7">
    <source>
        <dbReference type="EMBL" id="UXN72083.1"/>
    </source>
</evidence>
<dbReference type="RefSeq" id="WP_262171910.1">
    <property type="nucleotide sequence ID" value="NZ_CP104965.1"/>
</dbReference>
<evidence type="ECO:0000256" key="2">
    <source>
        <dbReference type="ARBA" id="ARBA00022475"/>
    </source>
</evidence>